<dbReference type="RefSeq" id="WP_022772258.1">
    <property type="nucleotide sequence ID" value="NC_022576.1"/>
</dbReference>
<keyword evidence="5 6" id="KW-0472">Membrane</keyword>
<dbReference type="GO" id="GO:0005886">
    <property type="term" value="C:plasma membrane"/>
    <property type="evidence" value="ECO:0007669"/>
    <property type="project" value="UniProtKB-SubCell"/>
</dbReference>
<evidence type="ECO:0000256" key="3">
    <source>
        <dbReference type="ARBA" id="ARBA00022692"/>
    </source>
</evidence>
<comment type="subcellular location">
    <subcellularLocation>
        <location evidence="1">Cell membrane</location>
        <topology evidence="1">Multi-pass membrane protein</topology>
    </subcellularLocation>
</comment>
<protein>
    <submittedName>
        <fullName evidence="8">Cytochrome b</fullName>
    </submittedName>
</protein>
<gene>
    <name evidence="8" type="ORF">Cenrod_1223</name>
</gene>
<dbReference type="Proteomes" id="UP000017184">
    <property type="component" value="Chromosome"/>
</dbReference>
<evidence type="ECO:0000313" key="8">
    <source>
        <dbReference type="EMBL" id="AGX87315.1"/>
    </source>
</evidence>
<evidence type="ECO:0000259" key="7">
    <source>
        <dbReference type="Pfam" id="PF01292"/>
    </source>
</evidence>
<evidence type="ECO:0000256" key="1">
    <source>
        <dbReference type="ARBA" id="ARBA00004651"/>
    </source>
</evidence>
<feature type="transmembrane region" description="Helical" evidence="6">
    <location>
        <begin position="62"/>
        <end position="80"/>
    </location>
</feature>
<dbReference type="SUPFAM" id="SSF81342">
    <property type="entry name" value="Transmembrane di-heme cytochromes"/>
    <property type="match status" value="1"/>
</dbReference>
<dbReference type="GO" id="GO:0022904">
    <property type="term" value="P:respiratory electron transport chain"/>
    <property type="evidence" value="ECO:0007669"/>
    <property type="project" value="InterPro"/>
</dbReference>
<evidence type="ECO:0000256" key="5">
    <source>
        <dbReference type="ARBA" id="ARBA00023136"/>
    </source>
</evidence>
<feature type="domain" description="Cytochrome b561 bacterial/Ni-hydrogenase" evidence="7">
    <location>
        <begin position="30"/>
        <end position="191"/>
    </location>
</feature>
<dbReference type="InterPro" id="IPR016174">
    <property type="entry name" value="Di-haem_cyt_TM"/>
</dbReference>
<dbReference type="GO" id="GO:0009055">
    <property type="term" value="F:electron transfer activity"/>
    <property type="evidence" value="ECO:0007669"/>
    <property type="project" value="InterPro"/>
</dbReference>
<dbReference type="GO" id="GO:0020037">
    <property type="term" value="F:heme binding"/>
    <property type="evidence" value="ECO:0007669"/>
    <property type="project" value="TreeGrafter"/>
</dbReference>
<feature type="transmembrane region" description="Helical" evidence="6">
    <location>
        <begin position="158"/>
        <end position="179"/>
    </location>
</feature>
<dbReference type="OrthoDB" id="196472at2"/>
<dbReference type="PANTHER" id="PTHR30485">
    <property type="entry name" value="NI/FE-HYDROGENASE 1 B-TYPE CYTOCHROME SUBUNIT"/>
    <property type="match status" value="1"/>
</dbReference>
<keyword evidence="9" id="KW-1185">Reference proteome</keyword>
<feature type="transmembrane region" description="Helical" evidence="6">
    <location>
        <begin position="118"/>
        <end position="138"/>
    </location>
</feature>
<evidence type="ECO:0000256" key="4">
    <source>
        <dbReference type="ARBA" id="ARBA00022989"/>
    </source>
</evidence>
<dbReference type="PANTHER" id="PTHR30485:SF2">
    <property type="entry name" value="BLL0597 PROTEIN"/>
    <property type="match status" value="1"/>
</dbReference>
<proteinExistence type="predicted"/>
<keyword evidence="2" id="KW-1003">Cell membrane</keyword>
<dbReference type="EMBL" id="CP004885">
    <property type="protein sequence ID" value="AGX87315.1"/>
    <property type="molecule type" value="Genomic_DNA"/>
</dbReference>
<reference evidence="8 9" key="1">
    <citation type="journal article" date="2013" name="Genome Biol.">
        <title>Genomic analysis reveals key aspects of prokaryotic symbiosis in the phototrophic consortium "Chlorochromatium aggregatum".</title>
        <authorList>
            <person name="Liu Z."/>
            <person name="Muller J."/>
            <person name="Li T."/>
            <person name="Alvey R.M."/>
            <person name="Vogl K."/>
            <person name="Frigaard N.U."/>
            <person name="Rockwell N.C."/>
            <person name="Boyd E.S."/>
            <person name="Tomsho L.P."/>
            <person name="Schuster S.C."/>
            <person name="Henke P."/>
            <person name="Rohde M."/>
            <person name="Overmann J."/>
            <person name="Bryant D.A."/>
        </authorList>
    </citation>
    <scope>NUCLEOTIDE SEQUENCE [LARGE SCALE GENOMIC DNA]</scope>
    <source>
        <strain evidence="8">CR</strain>
    </source>
</reference>
<dbReference type="InterPro" id="IPR011577">
    <property type="entry name" value="Cyt_b561_bac/Ni-Hgenase"/>
</dbReference>
<dbReference type="eggNOG" id="COG3658">
    <property type="taxonomic scope" value="Bacteria"/>
</dbReference>
<dbReference type="InterPro" id="IPR051542">
    <property type="entry name" value="Hydrogenase_cytochrome"/>
</dbReference>
<organism evidence="8 9">
    <name type="scientific">Candidatus Symbiobacter mobilis CR</name>
    <dbReference type="NCBI Taxonomy" id="946483"/>
    <lineage>
        <taxon>Bacteria</taxon>
        <taxon>Pseudomonadati</taxon>
        <taxon>Pseudomonadota</taxon>
        <taxon>Betaproteobacteria</taxon>
        <taxon>Burkholderiales</taxon>
        <taxon>Comamonadaceae</taxon>
    </lineage>
</organism>
<sequence length="196" mass="21574">MDETKRPSLGVPAAEAGTPIPPIPENGVYVWDLFVRVFHWSLVSCIALNEFVLDAGGLAHRWAGYAACALVLARIVWGFVGTSHARFNDFFPTPSRLLFHIQSLLRGQPPHYVGHNPIGALVMLAMMGIVLCMAVTGWMQGLDAFWGEEWLMEAHETLAHLLLLCVGLHATAAIVMGRIERTALITAMVTGVKRRY</sequence>
<name>U5N7M1_9BURK</name>
<keyword evidence="3 6" id="KW-0812">Transmembrane</keyword>
<dbReference type="HOGENOM" id="CLU_078451_2_0_4"/>
<keyword evidence="4 6" id="KW-1133">Transmembrane helix</keyword>
<dbReference type="KEGG" id="cbx:Cenrod_1223"/>
<accession>U5N7M1</accession>
<dbReference type="PATRIC" id="fig|946483.4.peg.1227"/>
<evidence type="ECO:0000256" key="2">
    <source>
        <dbReference type="ARBA" id="ARBA00022475"/>
    </source>
</evidence>
<dbReference type="AlphaFoldDB" id="U5N7M1"/>
<dbReference type="STRING" id="946483.Cenrod_1223"/>
<dbReference type="Pfam" id="PF01292">
    <property type="entry name" value="Ni_hydr_CYTB"/>
    <property type="match status" value="1"/>
</dbReference>
<dbReference type="Gene3D" id="1.20.950.20">
    <property type="entry name" value="Transmembrane di-heme cytochromes, Chain C"/>
    <property type="match status" value="1"/>
</dbReference>
<evidence type="ECO:0000256" key="6">
    <source>
        <dbReference type="SAM" id="Phobius"/>
    </source>
</evidence>
<evidence type="ECO:0000313" key="9">
    <source>
        <dbReference type="Proteomes" id="UP000017184"/>
    </source>
</evidence>